<protein>
    <submittedName>
        <fullName evidence="7">Taurine dioxygenase</fullName>
        <ecNumber evidence="7">1.14.11.17</ecNumber>
    </submittedName>
</protein>
<dbReference type="GO" id="GO:0000908">
    <property type="term" value="F:taurine dioxygenase activity"/>
    <property type="evidence" value="ECO:0007669"/>
    <property type="project" value="UniProtKB-EC"/>
</dbReference>
<comment type="similarity">
    <text evidence="1">Belongs to the TfdA dioxygenase family.</text>
</comment>
<dbReference type="Proteomes" id="UP000539175">
    <property type="component" value="Unassembled WGS sequence"/>
</dbReference>
<dbReference type="PANTHER" id="PTHR30468">
    <property type="entry name" value="ALPHA-KETOGLUTARATE-DEPENDENT SULFONATE DIOXYGENASE"/>
    <property type="match status" value="1"/>
</dbReference>
<keyword evidence="2" id="KW-0479">Metal-binding</keyword>
<keyword evidence="4 7" id="KW-0560">Oxidoreductase</keyword>
<evidence type="ECO:0000256" key="2">
    <source>
        <dbReference type="ARBA" id="ARBA00022723"/>
    </source>
</evidence>
<organism evidence="7 8">
    <name type="scientific">Nitrospirillum iridis</name>
    <dbReference type="NCBI Taxonomy" id="765888"/>
    <lineage>
        <taxon>Bacteria</taxon>
        <taxon>Pseudomonadati</taxon>
        <taxon>Pseudomonadota</taxon>
        <taxon>Alphaproteobacteria</taxon>
        <taxon>Rhodospirillales</taxon>
        <taxon>Azospirillaceae</taxon>
        <taxon>Nitrospirillum</taxon>
    </lineage>
</organism>
<dbReference type="Pfam" id="PF02668">
    <property type="entry name" value="TauD"/>
    <property type="match status" value="1"/>
</dbReference>
<dbReference type="EC" id="1.14.11.17" evidence="7"/>
<evidence type="ECO:0000256" key="1">
    <source>
        <dbReference type="ARBA" id="ARBA00005896"/>
    </source>
</evidence>
<evidence type="ECO:0000313" key="8">
    <source>
        <dbReference type="Proteomes" id="UP000539175"/>
    </source>
</evidence>
<sequence length="296" mass="33423">MGVVSLKQADSTRAETLSIRRLQPTIGAEISGVDLTRPLDDATRDAIRAAVLRHKVVFFRDQDITRDQHLAFARQFGPIYTHPTTTGVDHHPQIHGITAADFAKHEQARKEAAAKAGQPDTAHEDKYHTDTSWRLVPAWGAVLRGVTIPEVGGDTIWVDAEAAYNGLPDDVKRRLEGLHVTHDFREALNKVGRDYPIVAHPVARRHPETGATILWVNYSQKPQILGVELAESRELLTLILNQYKRPEYQVRFSWRPNSLAFWDNRAAVHYAVRNYGDFPRVVERVLIADQAHYADL</sequence>
<dbReference type="SUPFAM" id="SSF51197">
    <property type="entry name" value="Clavaminate synthase-like"/>
    <property type="match status" value="1"/>
</dbReference>
<dbReference type="GO" id="GO:0046872">
    <property type="term" value="F:metal ion binding"/>
    <property type="evidence" value="ECO:0007669"/>
    <property type="project" value="UniProtKB-KW"/>
</dbReference>
<feature type="domain" description="TauD/TfdA-like" evidence="6">
    <location>
        <begin position="19"/>
        <end position="285"/>
    </location>
</feature>
<dbReference type="EMBL" id="JACIIZ010000004">
    <property type="protein sequence ID" value="MBB6251068.1"/>
    <property type="molecule type" value="Genomic_DNA"/>
</dbReference>
<evidence type="ECO:0000256" key="4">
    <source>
        <dbReference type="ARBA" id="ARBA00023002"/>
    </source>
</evidence>
<evidence type="ECO:0000313" key="7">
    <source>
        <dbReference type="EMBL" id="MBB6251068.1"/>
    </source>
</evidence>
<keyword evidence="8" id="KW-1185">Reference proteome</keyword>
<dbReference type="InterPro" id="IPR003819">
    <property type="entry name" value="TauD/TfdA-like"/>
</dbReference>
<dbReference type="AlphaFoldDB" id="A0A7X0EBY2"/>
<dbReference type="RefSeq" id="WP_184799269.1">
    <property type="nucleotide sequence ID" value="NZ_JACIIZ010000004.1"/>
</dbReference>
<keyword evidence="5" id="KW-0408">Iron</keyword>
<name>A0A7X0EBY2_9PROT</name>
<dbReference type="GO" id="GO:0005737">
    <property type="term" value="C:cytoplasm"/>
    <property type="evidence" value="ECO:0007669"/>
    <property type="project" value="TreeGrafter"/>
</dbReference>
<dbReference type="PANTHER" id="PTHR30468:SF1">
    <property type="entry name" value="ALPHA-KETOGLUTARATE-DEPENDENT SULFONATE DIOXYGENASE"/>
    <property type="match status" value="1"/>
</dbReference>
<proteinExistence type="inferred from homology"/>
<evidence type="ECO:0000256" key="3">
    <source>
        <dbReference type="ARBA" id="ARBA00022964"/>
    </source>
</evidence>
<keyword evidence="3 7" id="KW-0223">Dioxygenase</keyword>
<reference evidence="7 8" key="1">
    <citation type="submission" date="2020-08" db="EMBL/GenBank/DDBJ databases">
        <title>Genomic Encyclopedia of Type Strains, Phase IV (KMG-IV): sequencing the most valuable type-strain genomes for metagenomic binning, comparative biology and taxonomic classification.</title>
        <authorList>
            <person name="Goeker M."/>
        </authorList>
    </citation>
    <scope>NUCLEOTIDE SEQUENCE [LARGE SCALE GENOMIC DNA]</scope>
    <source>
        <strain evidence="7 8">DSM 22198</strain>
    </source>
</reference>
<accession>A0A7X0EBY2</accession>
<dbReference type="InterPro" id="IPR042098">
    <property type="entry name" value="TauD-like_sf"/>
</dbReference>
<dbReference type="Gene3D" id="3.60.130.10">
    <property type="entry name" value="Clavaminate synthase-like"/>
    <property type="match status" value="1"/>
</dbReference>
<comment type="caution">
    <text evidence="7">The sequence shown here is derived from an EMBL/GenBank/DDBJ whole genome shotgun (WGS) entry which is preliminary data.</text>
</comment>
<evidence type="ECO:0000259" key="6">
    <source>
        <dbReference type="Pfam" id="PF02668"/>
    </source>
</evidence>
<evidence type="ECO:0000256" key="5">
    <source>
        <dbReference type="ARBA" id="ARBA00023004"/>
    </source>
</evidence>
<dbReference type="InterPro" id="IPR051323">
    <property type="entry name" value="AtsK-like"/>
</dbReference>
<gene>
    <name evidence="7" type="ORF">FHS74_001613</name>
</gene>